<protein>
    <submittedName>
        <fullName evidence="5">Uncharacterized protein</fullName>
    </submittedName>
</protein>
<dbReference type="GO" id="GO:0016616">
    <property type="term" value="F:oxidoreductase activity, acting on the CH-OH group of donors, NAD or NADP as acceptor"/>
    <property type="evidence" value="ECO:0007669"/>
    <property type="project" value="TreeGrafter"/>
</dbReference>
<reference evidence="5" key="2">
    <citation type="submission" date="2023-06" db="EMBL/GenBank/DDBJ databases">
        <authorList>
            <consortium name="Lawrence Berkeley National Laboratory"/>
            <person name="Haridas S."/>
            <person name="Hensen N."/>
            <person name="Bonometti L."/>
            <person name="Westerberg I."/>
            <person name="Brannstrom I.O."/>
            <person name="Guillou S."/>
            <person name="Cros-Aarteil S."/>
            <person name="Calhoun S."/>
            <person name="Kuo A."/>
            <person name="Mondo S."/>
            <person name="Pangilinan J."/>
            <person name="Riley R."/>
            <person name="Labutti K."/>
            <person name="Andreopoulos B."/>
            <person name="Lipzen A."/>
            <person name="Chen C."/>
            <person name="Yanf M."/>
            <person name="Daum C."/>
            <person name="Ng V."/>
            <person name="Clum A."/>
            <person name="Steindorff A."/>
            <person name="Ohm R."/>
            <person name="Martin F."/>
            <person name="Silar P."/>
            <person name="Natvig D."/>
            <person name="Lalanne C."/>
            <person name="Gautier V."/>
            <person name="Ament-Velasquez S.L."/>
            <person name="Kruys A."/>
            <person name="Hutchinson M.I."/>
            <person name="Powell A.J."/>
            <person name="Barry K."/>
            <person name="Miller A.N."/>
            <person name="Grigoriev I.V."/>
            <person name="Debuchy R."/>
            <person name="Gladieux P."/>
            <person name="Thoren M.H."/>
            <person name="Johannesson H."/>
        </authorList>
    </citation>
    <scope>NUCLEOTIDE SEQUENCE</scope>
    <source>
        <strain evidence="5">CBS 955.72</strain>
    </source>
</reference>
<dbReference type="PROSITE" id="PS00061">
    <property type="entry name" value="ADH_SHORT"/>
    <property type="match status" value="1"/>
</dbReference>
<gene>
    <name evidence="5" type="ORF">B0T25DRAFT_585075</name>
</gene>
<accession>A0AAJ0HA15</accession>
<dbReference type="AlphaFoldDB" id="A0AAJ0HA15"/>
<dbReference type="PRINTS" id="PR00081">
    <property type="entry name" value="GDHRDH"/>
</dbReference>
<dbReference type="PANTHER" id="PTHR42760">
    <property type="entry name" value="SHORT-CHAIN DEHYDROGENASES/REDUCTASES FAMILY MEMBER"/>
    <property type="match status" value="1"/>
</dbReference>
<name>A0AAJ0HA15_9PEZI</name>
<keyword evidence="6" id="KW-1185">Reference proteome</keyword>
<dbReference type="PRINTS" id="PR00080">
    <property type="entry name" value="SDRFAMILY"/>
</dbReference>
<proteinExistence type="inferred from homology"/>
<dbReference type="GO" id="GO:0006633">
    <property type="term" value="P:fatty acid biosynthetic process"/>
    <property type="evidence" value="ECO:0007669"/>
    <property type="project" value="TreeGrafter"/>
</dbReference>
<dbReference type="FunFam" id="3.40.50.720:FF:000173">
    <property type="entry name" value="3-oxoacyl-[acyl-carrier protein] reductase"/>
    <property type="match status" value="1"/>
</dbReference>
<dbReference type="PANTHER" id="PTHR42760:SF133">
    <property type="entry name" value="3-OXOACYL-[ACYL-CARRIER-PROTEIN] REDUCTASE"/>
    <property type="match status" value="1"/>
</dbReference>
<dbReference type="SUPFAM" id="SSF51735">
    <property type="entry name" value="NAD(P)-binding Rossmann-fold domains"/>
    <property type="match status" value="1"/>
</dbReference>
<evidence type="ECO:0000256" key="4">
    <source>
        <dbReference type="RuleBase" id="RU000363"/>
    </source>
</evidence>
<dbReference type="EMBL" id="JAUIQD010000007">
    <property type="protein sequence ID" value="KAK3344273.1"/>
    <property type="molecule type" value="Genomic_DNA"/>
</dbReference>
<organism evidence="5 6">
    <name type="scientific">Lasiosphaeria hispida</name>
    <dbReference type="NCBI Taxonomy" id="260671"/>
    <lineage>
        <taxon>Eukaryota</taxon>
        <taxon>Fungi</taxon>
        <taxon>Dikarya</taxon>
        <taxon>Ascomycota</taxon>
        <taxon>Pezizomycotina</taxon>
        <taxon>Sordariomycetes</taxon>
        <taxon>Sordariomycetidae</taxon>
        <taxon>Sordariales</taxon>
        <taxon>Lasiosphaeriaceae</taxon>
        <taxon>Lasiosphaeria</taxon>
    </lineage>
</organism>
<dbReference type="Pfam" id="PF00106">
    <property type="entry name" value="adh_short"/>
    <property type="match status" value="1"/>
</dbReference>
<evidence type="ECO:0000256" key="3">
    <source>
        <dbReference type="ARBA" id="ARBA00023002"/>
    </source>
</evidence>
<dbReference type="Proteomes" id="UP001275084">
    <property type="component" value="Unassembled WGS sequence"/>
</dbReference>
<evidence type="ECO:0000256" key="2">
    <source>
        <dbReference type="ARBA" id="ARBA00022857"/>
    </source>
</evidence>
<evidence type="ECO:0000256" key="1">
    <source>
        <dbReference type="ARBA" id="ARBA00006484"/>
    </source>
</evidence>
<keyword evidence="3" id="KW-0560">Oxidoreductase</keyword>
<dbReference type="InterPro" id="IPR002347">
    <property type="entry name" value="SDR_fam"/>
</dbReference>
<dbReference type="InterPro" id="IPR036291">
    <property type="entry name" value="NAD(P)-bd_dom_sf"/>
</dbReference>
<reference evidence="5" key="1">
    <citation type="journal article" date="2023" name="Mol. Phylogenet. Evol.">
        <title>Genome-scale phylogeny and comparative genomics of the fungal order Sordariales.</title>
        <authorList>
            <person name="Hensen N."/>
            <person name="Bonometti L."/>
            <person name="Westerberg I."/>
            <person name="Brannstrom I.O."/>
            <person name="Guillou S."/>
            <person name="Cros-Aarteil S."/>
            <person name="Calhoun S."/>
            <person name="Haridas S."/>
            <person name="Kuo A."/>
            <person name="Mondo S."/>
            <person name="Pangilinan J."/>
            <person name="Riley R."/>
            <person name="LaButti K."/>
            <person name="Andreopoulos B."/>
            <person name="Lipzen A."/>
            <person name="Chen C."/>
            <person name="Yan M."/>
            <person name="Daum C."/>
            <person name="Ng V."/>
            <person name="Clum A."/>
            <person name="Steindorff A."/>
            <person name="Ohm R.A."/>
            <person name="Martin F."/>
            <person name="Silar P."/>
            <person name="Natvig D.O."/>
            <person name="Lalanne C."/>
            <person name="Gautier V."/>
            <person name="Ament-Velasquez S.L."/>
            <person name="Kruys A."/>
            <person name="Hutchinson M.I."/>
            <person name="Powell A.J."/>
            <person name="Barry K."/>
            <person name="Miller A.N."/>
            <person name="Grigoriev I.V."/>
            <person name="Debuchy R."/>
            <person name="Gladieux P."/>
            <person name="Hiltunen Thoren M."/>
            <person name="Johannesson H."/>
        </authorList>
    </citation>
    <scope>NUCLEOTIDE SEQUENCE</scope>
    <source>
        <strain evidence="5">CBS 955.72</strain>
    </source>
</reference>
<evidence type="ECO:0000313" key="5">
    <source>
        <dbReference type="EMBL" id="KAK3344273.1"/>
    </source>
</evidence>
<dbReference type="InterPro" id="IPR020904">
    <property type="entry name" value="Sc_DH/Rdtase_CS"/>
</dbReference>
<dbReference type="GO" id="GO:0048038">
    <property type="term" value="F:quinone binding"/>
    <property type="evidence" value="ECO:0007669"/>
    <property type="project" value="TreeGrafter"/>
</dbReference>
<sequence length="247" mass="26189">MLAPLAGKFAAVTGAGSGIGFAIASRFAREGARVLLLGRDESRLQQALERIKNESHESKGIAHSIFPHDVRELQSWTDLIANHPDIDVLVNCAGVTQSSLLVRTSPSTVEDILATNLHGAIWGCKVIGRAMIRRRQGGCIINVSSLLAAKSATGTAVYSASKAGLIGLTTSLAQEYGVLHGIRVNAILPGYISTNMTRSLEEEALIKKIPARRFGTPDEVADAAAFLVKNQYANNCKINLDGGLSAT</sequence>
<dbReference type="Gene3D" id="3.40.50.720">
    <property type="entry name" value="NAD(P)-binding Rossmann-like Domain"/>
    <property type="match status" value="1"/>
</dbReference>
<comment type="caution">
    <text evidence="5">The sequence shown here is derived from an EMBL/GenBank/DDBJ whole genome shotgun (WGS) entry which is preliminary data.</text>
</comment>
<keyword evidence="2" id="KW-0521">NADP</keyword>
<evidence type="ECO:0000313" key="6">
    <source>
        <dbReference type="Proteomes" id="UP001275084"/>
    </source>
</evidence>
<comment type="similarity">
    <text evidence="1 4">Belongs to the short-chain dehydrogenases/reductases (SDR) family.</text>
</comment>